<keyword evidence="4" id="KW-1185">Reference proteome</keyword>
<keyword evidence="3" id="KW-0067">ATP-binding</keyword>
<dbReference type="KEGG" id="crd:CRES_0731"/>
<dbReference type="AlphaFoldDB" id="F8DZP0"/>
<name>F8DZP0_CORRG</name>
<dbReference type="InterPro" id="IPR003439">
    <property type="entry name" value="ABC_transporter-like_ATP-bd"/>
</dbReference>
<organism evidence="3 4">
    <name type="scientific">Corynebacterium resistens (strain DSM 45100 / JCM 12819 / GTC 2026 / SICGH 158)</name>
    <dbReference type="NCBI Taxonomy" id="662755"/>
    <lineage>
        <taxon>Bacteria</taxon>
        <taxon>Bacillati</taxon>
        <taxon>Actinomycetota</taxon>
        <taxon>Actinomycetes</taxon>
        <taxon>Mycobacteriales</taxon>
        <taxon>Corynebacteriaceae</taxon>
        <taxon>Corynebacterium</taxon>
    </lineage>
</organism>
<evidence type="ECO:0000313" key="3">
    <source>
        <dbReference type="EMBL" id="AEI09088.1"/>
    </source>
</evidence>
<dbReference type="SUPFAM" id="SSF52540">
    <property type="entry name" value="P-loop containing nucleoside triphosphate hydrolases"/>
    <property type="match status" value="1"/>
</dbReference>
<dbReference type="Gene3D" id="3.40.50.300">
    <property type="entry name" value="P-loop containing nucleotide triphosphate hydrolases"/>
    <property type="match status" value="1"/>
</dbReference>
<dbReference type="GO" id="GO:0016887">
    <property type="term" value="F:ATP hydrolysis activity"/>
    <property type="evidence" value="ECO:0007669"/>
    <property type="project" value="InterPro"/>
</dbReference>
<protein>
    <submittedName>
        <fullName evidence="3">ABC transport system ATP-binding protein</fullName>
        <ecNumber evidence="3">3.6.3.31</ecNumber>
    </submittedName>
</protein>
<dbReference type="EMBL" id="CP002857">
    <property type="protein sequence ID" value="AEI09088.1"/>
    <property type="molecule type" value="Genomic_DNA"/>
</dbReference>
<dbReference type="HOGENOM" id="CLU_000604_29_1_11"/>
<dbReference type="Proteomes" id="UP000000492">
    <property type="component" value="Chromosome"/>
</dbReference>
<feature type="region of interest" description="Disordered" evidence="1">
    <location>
        <begin position="223"/>
        <end position="267"/>
    </location>
</feature>
<accession>F8DZP0</accession>
<dbReference type="InterPro" id="IPR027417">
    <property type="entry name" value="P-loop_NTPase"/>
</dbReference>
<dbReference type="OrthoDB" id="4927383at2"/>
<gene>
    <name evidence="3" type="ordered locus">CRES_0731</name>
</gene>
<keyword evidence="3" id="KW-0547">Nucleotide-binding</keyword>
<sequence>MIEETPAVVAHNLSLTGDEGPVFGPLDCTIPSGGLTNLTGAGGSGRTALALVLAGRMKPSDGELTVLGETRRSHIQRRVAVAGIDQIDFLERSVKVRDVLNENKSWARPWFKFFRPATEEDLRYYCEDLYGPRDLPPLDSYVSQLPSLDKLLLRVALALKPAHGHEIDMLIMDDLEQVHSFTDREFLLHTLDRLAERMTVVVNSVNPIDDCVQPRAVIELNTNQGHFVPDNTGKSDDWDQYEATPADEHRPPQDDAMARKVASEGRE</sequence>
<evidence type="ECO:0000259" key="2">
    <source>
        <dbReference type="Pfam" id="PF00005"/>
    </source>
</evidence>
<dbReference type="eggNOG" id="COG1121">
    <property type="taxonomic scope" value="Bacteria"/>
</dbReference>
<dbReference type="STRING" id="662755.CRES_0731"/>
<keyword evidence="3" id="KW-0378">Hydrolase</keyword>
<evidence type="ECO:0000313" key="4">
    <source>
        <dbReference type="Proteomes" id="UP000000492"/>
    </source>
</evidence>
<dbReference type="Pfam" id="PF00005">
    <property type="entry name" value="ABC_tran"/>
    <property type="match status" value="1"/>
</dbReference>
<dbReference type="RefSeq" id="WP_013888106.1">
    <property type="nucleotide sequence ID" value="NC_015673.1"/>
</dbReference>
<dbReference type="GO" id="GO:0005524">
    <property type="term" value="F:ATP binding"/>
    <property type="evidence" value="ECO:0007669"/>
    <property type="project" value="UniProtKB-KW"/>
</dbReference>
<evidence type="ECO:0000256" key="1">
    <source>
        <dbReference type="SAM" id="MobiDB-lite"/>
    </source>
</evidence>
<reference evidence="3 4" key="1">
    <citation type="journal article" date="2012" name="BMC Genomics">
        <title>Complete genome sequence, lifestyle, and multi-drug resistance of the human pathogen Corynebacterium resistens DSM 45100 isolated from blood samples of a leukemia patient.</title>
        <authorList>
            <person name="Schroder J."/>
            <person name="Maus I."/>
            <person name="Meyer K."/>
            <person name="Wordemann S."/>
            <person name="Blom J."/>
            <person name="Jaenicke S."/>
            <person name="Schneider J."/>
            <person name="Trost E."/>
            <person name="Tauch A."/>
        </authorList>
    </citation>
    <scope>NUCLEOTIDE SEQUENCE [LARGE SCALE GENOMIC DNA]</scope>
    <source>
        <strain evidence="4">DSM 45100 / JCM 12819 / CCUG 50093 / GTC 2026 / SICGH 158</strain>
    </source>
</reference>
<proteinExistence type="predicted"/>
<feature type="domain" description="ABC transporter" evidence="2">
    <location>
        <begin position="26"/>
        <end position="111"/>
    </location>
</feature>
<feature type="compositionally biased region" description="Basic and acidic residues" evidence="1">
    <location>
        <begin position="246"/>
        <end position="267"/>
    </location>
</feature>
<dbReference type="EC" id="3.6.3.31" evidence="3"/>
<dbReference type="CDD" id="cd00267">
    <property type="entry name" value="ABC_ATPase"/>
    <property type="match status" value="1"/>
</dbReference>